<evidence type="ECO:0000259" key="12">
    <source>
        <dbReference type="PROSITE" id="PS51898"/>
    </source>
</evidence>
<dbReference type="PANTHER" id="PTHR30349">
    <property type="entry name" value="PHAGE INTEGRASE-RELATED"/>
    <property type="match status" value="1"/>
</dbReference>
<evidence type="ECO:0000259" key="13">
    <source>
        <dbReference type="PROSITE" id="PS51900"/>
    </source>
</evidence>
<evidence type="ECO:0000256" key="9">
    <source>
        <dbReference type="ARBA" id="ARBA00023172"/>
    </source>
</evidence>
<keyword evidence="8 11" id="KW-0238">DNA-binding</keyword>
<dbReference type="EMBL" id="FNEN01000001">
    <property type="protein sequence ID" value="SDI30429.1"/>
    <property type="molecule type" value="Genomic_DNA"/>
</dbReference>
<evidence type="ECO:0000256" key="5">
    <source>
        <dbReference type="ARBA" id="ARBA00022618"/>
    </source>
</evidence>
<dbReference type="HAMAP" id="MF_01808">
    <property type="entry name" value="Recomb_XerC_XerD"/>
    <property type="match status" value="1"/>
</dbReference>
<feature type="active site" evidence="11">
    <location>
        <position position="246"/>
    </location>
</feature>
<feature type="domain" description="Tyr recombinase" evidence="12">
    <location>
        <begin position="110"/>
        <end position="294"/>
    </location>
</feature>
<evidence type="ECO:0000256" key="1">
    <source>
        <dbReference type="ARBA" id="ARBA00004496"/>
    </source>
</evidence>
<feature type="active site" evidence="11">
    <location>
        <position position="272"/>
    </location>
</feature>
<dbReference type="GO" id="GO:0051301">
    <property type="term" value="P:cell division"/>
    <property type="evidence" value="ECO:0007669"/>
    <property type="project" value="UniProtKB-KW"/>
</dbReference>
<gene>
    <name evidence="11" type="primary">xerD</name>
    <name evidence="14" type="ORF">SAMN04488123_101222</name>
</gene>
<dbReference type="Gene3D" id="1.10.150.130">
    <property type="match status" value="1"/>
</dbReference>
<evidence type="ECO:0000256" key="10">
    <source>
        <dbReference type="ARBA" id="ARBA00023306"/>
    </source>
</evidence>
<dbReference type="InterPro" id="IPR023009">
    <property type="entry name" value="Tyrosine_recombinase_XerC/XerD"/>
</dbReference>
<feature type="active site" evidence="11">
    <location>
        <position position="175"/>
    </location>
</feature>
<comment type="subunit">
    <text evidence="11">Forms a cyclic heterotetrameric complex composed of two molecules of XerC and two molecules of XerD.</text>
</comment>
<dbReference type="NCBIfam" id="TIGR02225">
    <property type="entry name" value="recomb_XerD"/>
    <property type="match status" value="1"/>
</dbReference>
<accession>A0A1G8JGM0</accession>
<dbReference type="GO" id="GO:0009037">
    <property type="term" value="F:tyrosine-based site-specific recombinase activity"/>
    <property type="evidence" value="ECO:0007669"/>
    <property type="project" value="UniProtKB-UniRule"/>
</dbReference>
<keyword evidence="10 11" id="KW-0131">Cell cycle</keyword>
<dbReference type="Pfam" id="PF02899">
    <property type="entry name" value="Phage_int_SAM_1"/>
    <property type="match status" value="1"/>
</dbReference>
<name>A0A1G8JGM0_9BACI</name>
<dbReference type="InterPro" id="IPR002104">
    <property type="entry name" value="Integrase_catalytic"/>
</dbReference>
<dbReference type="Pfam" id="PF00589">
    <property type="entry name" value="Phage_integrase"/>
    <property type="match status" value="1"/>
</dbReference>
<feature type="active site" evidence="11">
    <location>
        <position position="151"/>
    </location>
</feature>
<dbReference type="SUPFAM" id="SSF56349">
    <property type="entry name" value="DNA breaking-rejoining enzymes"/>
    <property type="match status" value="1"/>
</dbReference>
<feature type="domain" description="Core-binding (CB)" evidence="13">
    <location>
        <begin position="2"/>
        <end position="89"/>
    </location>
</feature>
<comment type="function">
    <text evidence="11">Site-specific tyrosine recombinase, which acts by catalyzing the cutting and rejoining of the recombining DNA molecules. The XerC-XerD complex is essential to convert dimers of the bacterial chromosome into monomers to permit their segregation at cell division. It also contributes to the segregational stability of plasmids.</text>
</comment>
<evidence type="ECO:0000313" key="14">
    <source>
        <dbReference type="EMBL" id="SDI30429.1"/>
    </source>
</evidence>
<dbReference type="GO" id="GO:0003677">
    <property type="term" value="F:DNA binding"/>
    <property type="evidence" value="ECO:0007669"/>
    <property type="project" value="UniProtKB-UniRule"/>
</dbReference>
<reference evidence="14 15" key="1">
    <citation type="submission" date="2016-10" db="EMBL/GenBank/DDBJ databases">
        <authorList>
            <person name="de Groot N.N."/>
        </authorList>
    </citation>
    <scope>NUCLEOTIDE SEQUENCE [LARGE SCALE GENOMIC DNA]</scope>
    <source>
        <strain evidence="14 15">DSM 21771</strain>
    </source>
</reference>
<dbReference type="GO" id="GO:0005737">
    <property type="term" value="C:cytoplasm"/>
    <property type="evidence" value="ECO:0007669"/>
    <property type="project" value="UniProtKB-SubCell"/>
</dbReference>
<dbReference type="InterPro" id="IPR050090">
    <property type="entry name" value="Tyrosine_recombinase_XerCD"/>
</dbReference>
<feature type="active site" description="O-(3'-phospho-DNA)-tyrosine intermediate" evidence="11">
    <location>
        <position position="281"/>
    </location>
</feature>
<proteinExistence type="inferred from homology"/>
<evidence type="ECO:0000256" key="2">
    <source>
        <dbReference type="ARBA" id="ARBA00010450"/>
    </source>
</evidence>
<evidence type="ECO:0000256" key="8">
    <source>
        <dbReference type="ARBA" id="ARBA00023125"/>
    </source>
</evidence>
<keyword evidence="6 11" id="KW-0159">Chromosome partition</keyword>
<dbReference type="PROSITE" id="PS51900">
    <property type="entry name" value="CB"/>
    <property type="match status" value="1"/>
</dbReference>
<dbReference type="InterPro" id="IPR010998">
    <property type="entry name" value="Integrase_recombinase_N"/>
</dbReference>
<dbReference type="GO" id="GO:0007059">
    <property type="term" value="P:chromosome segregation"/>
    <property type="evidence" value="ECO:0007669"/>
    <property type="project" value="UniProtKB-UniRule"/>
</dbReference>
<dbReference type="NCBIfam" id="NF001399">
    <property type="entry name" value="PRK00283.1"/>
    <property type="match status" value="1"/>
</dbReference>
<dbReference type="PROSITE" id="PS51898">
    <property type="entry name" value="TYR_RECOMBINASE"/>
    <property type="match status" value="1"/>
</dbReference>
<comment type="similarity">
    <text evidence="2 11">Belongs to the 'phage' integrase family. XerD subfamily.</text>
</comment>
<dbReference type="InterPro" id="IPR011010">
    <property type="entry name" value="DNA_brk_join_enz"/>
</dbReference>
<feature type="active site" evidence="11">
    <location>
        <position position="249"/>
    </location>
</feature>
<evidence type="ECO:0000256" key="4">
    <source>
        <dbReference type="ARBA" id="ARBA00022490"/>
    </source>
</evidence>
<comment type="subcellular location">
    <subcellularLocation>
        <location evidence="1 11">Cytoplasm</location>
    </subcellularLocation>
</comment>
<dbReference type="InterPro" id="IPR013762">
    <property type="entry name" value="Integrase-like_cat_sf"/>
</dbReference>
<protein>
    <recommendedName>
        <fullName evidence="3 11">Tyrosine recombinase XerD</fullName>
    </recommendedName>
</protein>
<dbReference type="Gene3D" id="1.10.443.10">
    <property type="entry name" value="Intergrase catalytic core"/>
    <property type="match status" value="1"/>
</dbReference>
<evidence type="ECO:0000256" key="6">
    <source>
        <dbReference type="ARBA" id="ARBA00022829"/>
    </source>
</evidence>
<dbReference type="CDD" id="cd00798">
    <property type="entry name" value="INT_XerDC_C"/>
    <property type="match status" value="1"/>
</dbReference>
<dbReference type="HAMAP" id="MF_01807">
    <property type="entry name" value="Recomb_XerD"/>
    <property type="match status" value="1"/>
</dbReference>
<keyword evidence="7 11" id="KW-0229">DNA integration</keyword>
<dbReference type="SUPFAM" id="SSF47823">
    <property type="entry name" value="lambda integrase-like, N-terminal domain"/>
    <property type="match status" value="1"/>
</dbReference>
<dbReference type="InterPro" id="IPR044068">
    <property type="entry name" value="CB"/>
</dbReference>
<sequence length="300" mass="34159">MNELTPYIEEFLHYGLVERGFSDNTLASYRRDLYAYTEYLVATANIERWGDVQRHHIVDYLTLLKNESRSQASLARMTSSVRVFHQFLLREKVSDHDPADLIETPKAGRKLPVILTVAEVEALLTAAAKGNDAYAQRDTAMLELMYGTGLRVSELCALTLDDTHLEMGFVRCIGKGNRERIIPLGSKAIEALRTYWMKARPSLVKTQSHDILFVNRLGKPLSRQGFWKVLKKNVAAAGLHKTVTPHTLRHSFATHLVENGADLRVVQEMLGHADITTTQIYTHISRQHLRNIYHTYHPRA</sequence>
<evidence type="ECO:0000256" key="7">
    <source>
        <dbReference type="ARBA" id="ARBA00022908"/>
    </source>
</evidence>
<dbReference type="Proteomes" id="UP000198853">
    <property type="component" value="Unassembled WGS sequence"/>
</dbReference>
<dbReference type="InterPro" id="IPR011932">
    <property type="entry name" value="Recomb_XerD"/>
</dbReference>
<dbReference type="GO" id="GO:0006313">
    <property type="term" value="P:DNA transposition"/>
    <property type="evidence" value="ECO:0007669"/>
    <property type="project" value="UniProtKB-UniRule"/>
</dbReference>
<keyword evidence="9 11" id="KW-0233">DNA recombination</keyword>
<dbReference type="InterPro" id="IPR004107">
    <property type="entry name" value="Integrase_SAM-like_N"/>
</dbReference>
<keyword evidence="4 11" id="KW-0963">Cytoplasm</keyword>
<evidence type="ECO:0000256" key="11">
    <source>
        <dbReference type="HAMAP-Rule" id="MF_01807"/>
    </source>
</evidence>
<organism evidence="14 15">
    <name type="scientific">Natribacillus halophilus</name>
    <dbReference type="NCBI Taxonomy" id="549003"/>
    <lineage>
        <taxon>Bacteria</taxon>
        <taxon>Bacillati</taxon>
        <taxon>Bacillota</taxon>
        <taxon>Bacilli</taxon>
        <taxon>Bacillales</taxon>
        <taxon>Bacillaceae</taxon>
        <taxon>Natribacillus</taxon>
    </lineage>
</organism>
<evidence type="ECO:0000313" key="15">
    <source>
        <dbReference type="Proteomes" id="UP000198853"/>
    </source>
</evidence>
<dbReference type="AlphaFoldDB" id="A0A1G8JGM0"/>
<dbReference type="PANTHER" id="PTHR30349:SF81">
    <property type="entry name" value="TYROSINE RECOMBINASE XERC"/>
    <property type="match status" value="1"/>
</dbReference>
<keyword evidence="15" id="KW-1185">Reference proteome</keyword>
<keyword evidence="5 11" id="KW-0132">Cell division</keyword>
<evidence type="ECO:0000256" key="3">
    <source>
        <dbReference type="ARBA" id="ARBA00015810"/>
    </source>
</evidence>
<dbReference type="NCBIfam" id="NF040815">
    <property type="entry name" value="recomb_XerA_Arch"/>
    <property type="match status" value="1"/>
</dbReference>